<dbReference type="PROSITE" id="PS00409">
    <property type="entry name" value="PROKAR_NTER_METHYL"/>
    <property type="match status" value="1"/>
</dbReference>
<dbReference type="NCBIfam" id="TIGR02532">
    <property type="entry name" value="IV_pilin_GFxxxE"/>
    <property type="match status" value="1"/>
</dbReference>
<accession>A0A6P1ME43</accession>
<reference evidence="2 3" key="1">
    <citation type="submission" date="2020-01" db="EMBL/GenBank/DDBJ databases">
        <title>Ponticoccus aerotolerans gen. nov., sp. nov., an anaerobic bacterium and proposal of Ponticoccusceae fam. nov., Ponticoccusles ord. nov. and Ponticoccuse classis nov. in the phylum Kiritimatiellaeota.</title>
        <authorList>
            <person name="Zhou L.Y."/>
            <person name="Du Z.J."/>
        </authorList>
    </citation>
    <scope>NUCLEOTIDE SEQUENCE [LARGE SCALE GENOMIC DNA]</scope>
    <source>
        <strain evidence="2 3">S-5007</strain>
    </source>
</reference>
<dbReference type="KEGG" id="taer:GT409_15755"/>
<gene>
    <name evidence="2" type="ORF">GT409_15755</name>
</gene>
<keyword evidence="1" id="KW-0812">Transmembrane</keyword>
<keyword evidence="1" id="KW-0472">Membrane</keyword>
<protein>
    <submittedName>
        <fullName evidence="2">Prepilin-type N-terminal cleavage/methylation domain-containing protein</fullName>
    </submittedName>
</protein>
<dbReference type="AlphaFoldDB" id="A0A6P1ME43"/>
<dbReference type="Pfam" id="PF07963">
    <property type="entry name" value="N_methyl"/>
    <property type="match status" value="1"/>
</dbReference>
<evidence type="ECO:0000313" key="2">
    <source>
        <dbReference type="EMBL" id="QHI70834.1"/>
    </source>
</evidence>
<feature type="transmembrane region" description="Helical" evidence="1">
    <location>
        <begin position="12"/>
        <end position="35"/>
    </location>
</feature>
<evidence type="ECO:0000256" key="1">
    <source>
        <dbReference type="SAM" id="Phobius"/>
    </source>
</evidence>
<sequence>MKKRVSKSGMTLVEVMVAVFLVAIAAAIIYTEMLVSYRILMRSRAKLEALSLAFDTIWDTYNWPMESFPRYSDVDPQPTPEGCLLGTNGTIKLVIRPATEGLAPELMPYWDILVEVWPEQDSPLQVGTNSLATYSIRRYRGDR</sequence>
<proteinExistence type="predicted"/>
<dbReference type="EMBL" id="CP047593">
    <property type="protein sequence ID" value="QHI70834.1"/>
    <property type="molecule type" value="Genomic_DNA"/>
</dbReference>
<dbReference type="RefSeq" id="WP_160630006.1">
    <property type="nucleotide sequence ID" value="NZ_CP047593.1"/>
</dbReference>
<dbReference type="InterPro" id="IPR012902">
    <property type="entry name" value="N_methyl_site"/>
</dbReference>
<keyword evidence="3" id="KW-1185">Reference proteome</keyword>
<keyword evidence="1" id="KW-1133">Transmembrane helix</keyword>
<evidence type="ECO:0000313" key="3">
    <source>
        <dbReference type="Proteomes" id="UP000464954"/>
    </source>
</evidence>
<organism evidence="2 3">
    <name type="scientific">Tichowtungia aerotolerans</name>
    <dbReference type="NCBI Taxonomy" id="2697043"/>
    <lineage>
        <taxon>Bacteria</taxon>
        <taxon>Pseudomonadati</taxon>
        <taxon>Kiritimatiellota</taxon>
        <taxon>Tichowtungiia</taxon>
        <taxon>Tichowtungiales</taxon>
        <taxon>Tichowtungiaceae</taxon>
        <taxon>Tichowtungia</taxon>
    </lineage>
</organism>
<name>A0A6P1ME43_9BACT</name>
<dbReference type="Proteomes" id="UP000464954">
    <property type="component" value="Chromosome"/>
</dbReference>